<protein>
    <submittedName>
        <fullName evidence="1">Uncharacterized protein</fullName>
    </submittedName>
</protein>
<dbReference type="InterPro" id="IPR019734">
    <property type="entry name" value="TPR_rpt"/>
</dbReference>
<dbReference type="Gene3D" id="1.25.40.10">
    <property type="entry name" value="Tetratricopeptide repeat domain"/>
    <property type="match status" value="1"/>
</dbReference>
<gene>
    <name evidence="1" type="ORF">S03H2_27899</name>
</gene>
<dbReference type="InterPro" id="IPR011990">
    <property type="entry name" value="TPR-like_helical_dom_sf"/>
</dbReference>
<dbReference type="PROSITE" id="PS50005">
    <property type="entry name" value="TPR"/>
    <property type="match status" value="1"/>
</dbReference>
<organism evidence="1">
    <name type="scientific">marine sediment metagenome</name>
    <dbReference type="NCBI Taxonomy" id="412755"/>
    <lineage>
        <taxon>unclassified sequences</taxon>
        <taxon>metagenomes</taxon>
        <taxon>ecological metagenomes</taxon>
    </lineage>
</organism>
<reference evidence="1" key="1">
    <citation type="journal article" date="2014" name="Front. Microbiol.">
        <title>High frequency of phylogenetically diverse reductive dehalogenase-homologous genes in deep subseafloor sedimentary metagenomes.</title>
        <authorList>
            <person name="Kawai M."/>
            <person name="Futagami T."/>
            <person name="Toyoda A."/>
            <person name="Takaki Y."/>
            <person name="Nishi S."/>
            <person name="Hori S."/>
            <person name="Arai W."/>
            <person name="Tsubouchi T."/>
            <person name="Morono Y."/>
            <person name="Uchiyama I."/>
            <person name="Ito T."/>
            <person name="Fujiyama A."/>
            <person name="Inagaki F."/>
            <person name="Takami H."/>
        </authorList>
    </citation>
    <scope>NUCLEOTIDE SEQUENCE</scope>
    <source>
        <strain evidence="1">Expedition CK06-06</strain>
    </source>
</reference>
<comment type="caution">
    <text evidence="1">The sequence shown here is derived from an EMBL/GenBank/DDBJ whole genome shotgun (WGS) entry which is preliminary data.</text>
</comment>
<accession>X1HFV0</accession>
<dbReference type="Pfam" id="PF13174">
    <property type="entry name" value="TPR_6"/>
    <property type="match status" value="1"/>
</dbReference>
<dbReference type="SUPFAM" id="SSF48452">
    <property type="entry name" value="TPR-like"/>
    <property type="match status" value="1"/>
</dbReference>
<sequence>EDNVFINPIYLMKAGQVYESQEKFQKALETYQKIKDNYPESQEAQKIEKYIAKVKLMIN</sequence>
<name>X1HFV0_9ZZZZ</name>
<dbReference type="AlphaFoldDB" id="X1HFV0"/>
<proteinExistence type="predicted"/>
<evidence type="ECO:0000313" key="1">
    <source>
        <dbReference type="EMBL" id="GAH52704.1"/>
    </source>
</evidence>
<dbReference type="EMBL" id="BARU01016798">
    <property type="protein sequence ID" value="GAH52704.1"/>
    <property type="molecule type" value="Genomic_DNA"/>
</dbReference>
<feature type="non-terminal residue" evidence="1">
    <location>
        <position position="1"/>
    </location>
</feature>